<feature type="transmembrane region" description="Helical" evidence="1">
    <location>
        <begin position="345"/>
        <end position="372"/>
    </location>
</feature>
<dbReference type="AlphaFoldDB" id="A0A0W1AGE6"/>
<dbReference type="Proteomes" id="UP000054729">
    <property type="component" value="Unassembled WGS sequence"/>
</dbReference>
<keyword evidence="3" id="KW-1185">Reference proteome</keyword>
<dbReference type="EMBL" id="LNZB01000031">
    <property type="protein sequence ID" value="KTD80426.1"/>
    <property type="molecule type" value="Genomic_DNA"/>
</dbReference>
<keyword evidence="1" id="KW-0472">Membrane</keyword>
<keyword evidence="1" id="KW-1133">Transmembrane helix</keyword>
<evidence type="ECO:0000313" key="2">
    <source>
        <dbReference type="EMBL" id="KTD80426.1"/>
    </source>
</evidence>
<evidence type="ECO:0000313" key="3">
    <source>
        <dbReference type="Proteomes" id="UP000054729"/>
    </source>
</evidence>
<keyword evidence="1" id="KW-0812">Transmembrane</keyword>
<evidence type="ECO:0000256" key="1">
    <source>
        <dbReference type="SAM" id="Phobius"/>
    </source>
</evidence>
<comment type="caution">
    <text evidence="2">The sequence shown here is derived from an EMBL/GenBank/DDBJ whole genome shotgun (WGS) entry which is preliminary data.</text>
</comment>
<accession>A0A0W1AGE6</accession>
<dbReference type="PATRIC" id="fig|66969.6.peg.1233"/>
<sequence>MPPVTFLSEASQEYILSSYNEQKKGNDKIPTVPRNSKTGWPLLQLSMLSPSISINQTQKYEHVLGGGKCHYFLIGAFNFASLLAKVPGKMTVTGNNGKQLTREQIKADNVGLFLNEFEIRHHALGITISSGSGAYGKKLSVQSPAGSDELYKALFIKVPFEFAVKRGSGLSAIGNWKDSPGHTAKQIQEGINDDVAVFSEGQIFVDLGEFLDREIQNPELKEMLKTAFQVDEFLKLKIEHKEQEPLSPPPIISEIVEVISTSFDNLYRKIKIMRDYGETLVSETDKKTVAQLSSDLANKLDNIKIKISQGKLETDEIELFQAQFKTLLHSKDKLMKTHEALWKPILANIALGIFTLGFGFLAIGIKAGIALVNAYQKDEKVSASDILFFTQSKAQSAIASMEKEVDLEELYKRP</sequence>
<dbReference type="OrthoDB" id="5651794at2"/>
<reference evidence="2 3" key="1">
    <citation type="submission" date="2015-11" db="EMBL/GenBank/DDBJ databases">
        <title>Genomic analysis of 38 Legionella species identifies large and diverse effector repertoires.</title>
        <authorList>
            <person name="Burstein D."/>
            <person name="Amaro F."/>
            <person name="Zusman T."/>
            <person name="Lifshitz Z."/>
            <person name="Cohen O."/>
            <person name="Gilbert J.A."/>
            <person name="Pupko T."/>
            <person name="Shuman H.A."/>
            <person name="Segal G."/>
        </authorList>
    </citation>
    <scope>NUCLEOTIDE SEQUENCE [LARGE SCALE GENOMIC DNA]</scope>
    <source>
        <strain evidence="2 3">ATCC 51914</strain>
    </source>
</reference>
<protein>
    <submittedName>
        <fullName evidence="2">Ankyrin repeat protein</fullName>
    </submittedName>
</protein>
<proteinExistence type="predicted"/>
<name>A0A0W1AGE6_9GAMM</name>
<organism evidence="2 3">
    <name type="scientific">Legionella waltersii</name>
    <dbReference type="NCBI Taxonomy" id="66969"/>
    <lineage>
        <taxon>Bacteria</taxon>
        <taxon>Pseudomonadati</taxon>
        <taxon>Pseudomonadota</taxon>
        <taxon>Gammaproteobacteria</taxon>
        <taxon>Legionellales</taxon>
        <taxon>Legionellaceae</taxon>
        <taxon>Legionella</taxon>
    </lineage>
</organism>
<gene>
    <name evidence="2" type="ORF">Lwal_1123</name>
</gene>
<dbReference type="RefSeq" id="WP_028378569.1">
    <property type="nucleotide sequence ID" value="NZ_CAAAIQ010000008.1"/>
</dbReference>